<accession>A0A1H3NXF7</accession>
<dbReference type="EMBL" id="FNPI01000004">
    <property type="protein sequence ID" value="SDY93400.1"/>
    <property type="molecule type" value="Genomic_DNA"/>
</dbReference>
<evidence type="ECO:0000313" key="2">
    <source>
        <dbReference type="EMBL" id="SDY93400.1"/>
    </source>
</evidence>
<keyword evidence="3" id="KW-1185">Reference proteome</keyword>
<reference evidence="3" key="1">
    <citation type="submission" date="2016-10" db="EMBL/GenBank/DDBJ databases">
        <authorList>
            <person name="Varghese N."/>
            <person name="Submissions S."/>
        </authorList>
    </citation>
    <scope>NUCLEOTIDE SEQUENCE [LARGE SCALE GENOMIC DNA]</scope>
    <source>
        <strain evidence="3">SP</strain>
    </source>
</reference>
<dbReference type="Proteomes" id="UP000198935">
    <property type="component" value="Unassembled WGS sequence"/>
</dbReference>
<proteinExistence type="predicted"/>
<evidence type="ECO:0000256" key="1">
    <source>
        <dbReference type="SAM" id="MobiDB-lite"/>
    </source>
</evidence>
<protein>
    <submittedName>
        <fullName evidence="2">Uncharacterized protein</fullName>
    </submittedName>
</protein>
<name>A0A1H3NXF7_9BACI</name>
<organism evidence="2 3">
    <name type="scientific">Evansella caseinilytica</name>
    <dbReference type="NCBI Taxonomy" id="1503961"/>
    <lineage>
        <taxon>Bacteria</taxon>
        <taxon>Bacillati</taxon>
        <taxon>Bacillota</taxon>
        <taxon>Bacilli</taxon>
        <taxon>Bacillales</taxon>
        <taxon>Bacillaceae</taxon>
        <taxon>Evansella</taxon>
    </lineage>
</organism>
<gene>
    <name evidence="2" type="ORF">SAMN05421736_104241</name>
</gene>
<feature type="region of interest" description="Disordered" evidence="1">
    <location>
        <begin position="29"/>
        <end position="49"/>
    </location>
</feature>
<dbReference type="AlphaFoldDB" id="A0A1H3NXF7"/>
<sequence>MKHSASKKFRFLKTASFCKRAINSGQTPLYMRDTDPFESLEMTKEPANM</sequence>
<evidence type="ECO:0000313" key="3">
    <source>
        <dbReference type="Proteomes" id="UP000198935"/>
    </source>
</evidence>